<dbReference type="OrthoDB" id="250606at2"/>
<evidence type="ECO:0000256" key="1">
    <source>
        <dbReference type="ARBA" id="ARBA00004418"/>
    </source>
</evidence>
<keyword evidence="5" id="KW-0813">Transport</keyword>
<accession>A0A662ZBZ9</accession>
<dbReference type="Proteomes" id="UP000243374">
    <property type="component" value="Unassembled WGS sequence"/>
</dbReference>
<dbReference type="PROSITE" id="PS51257">
    <property type="entry name" value="PROKAR_LIPOPROTEIN"/>
    <property type="match status" value="1"/>
</dbReference>
<keyword evidence="5" id="KW-0762">Sugar transport</keyword>
<proteinExistence type="inferred from homology"/>
<feature type="chain" id="PRO_5024983158" evidence="3">
    <location>
        <begin position="22"/>
        <end position="338"/>
    </location>
</feature>
<dbReference type="Gene3D" id="3.40.50.2300">
    <property type="match status" value="2"/>
</dbReference>
<dbReference type="GO" id="GO:0030288">
    <property type="term" value="C:outer membrane-bounded periplasmic space"/>
    <property type="evidence" value="ECO:0007669"/>
    <property type="project" value="TreeGrafter"/>
</dbReference>
<dbReference type="PANTHER" id="PTHR30036">
    <property type="entry name" value="D-XYLOSE-BINDING PERIPLASMIC PROTEIN"/>
    <property type="match status" value="1"/>
</dbReference>
<sequence length="338" mass="39106">MKIFLKVFVCLFLFCSCSVYAKEEIKIFFYSIDSGFMDHVQYTMKKMTKQRGYKLKVFDGKGDAKRQYELFKRNVSIGDFVVISVKDEKYLPEMMDLAEAHDVKVVLFGNSPSANISPSYDKAWYVGFEMFDSARKQYSMIKKYLNEYHDYDRNGNGSLDVIFLQGRDQDFSSNVRTRIILESLEKYGVNLNPISYNFDDYSFSEAYEDIKKQIHKYGIENIEMIVANNDSMALGAIKALNEIKYNLPYSFFSGHNHIPVFGIDGIAEALKSVEAGMLTGTTIADYSALTRVMMMIFETNVYDDFQKVVWYKVDGRTIFIPYRAFSKIKVYNAQSLNE</sequence>
<evidence type="ECO:0000259" key="4">
    <source>
        <dbReference type="Pfam" id="PF13407"/>
    </source>
</evidence>
<protein>
    <submittedName>
        <fullName evidence="5">ABC-type sugar transport system, substrate-binding protein, contains N-terminal xre family HTH domain</fullName>
    </submittedName>
</protein>
<evidence type="ECO:0000313" key="5">
    <source>
        <dbReference type="EMBL" id="SFK38768.1"/>
    </source>
</evidence>
<dbReference type="AlphaFoldDB" id="A0A662ZBZ9"/>
<comment type="similarity">
    <text evidence="2">Belongs to the bacterial solute-binding protein 2 family.</text>
</comment>
<dbReference type="InterPro" id="IPR025997">
    <property type="entry name" value="SBP_2_dom"/>
</dbReference>
<keyword evidence="3" id="KW-0732">Signal</keyword>
<organism evidence="5 6">
    <name type="scientific">Succinivibrio dextrinosolvens</name>
    <dbReference type="NCBI Taxonomy" id="83771"/>
    <lineage>
        <taxon>Bacteria</taxon>
        <taxon>Pseudomonadati</taxon>
        <taxon>Pseudomonadota</taxon>
        <taxon>Gammaproteobacteria</taxon>
        <taxon>Aeromonadales</taxon>
        <taxon>Succinivibrionaceae</taxon>
        <taxon>Succinivibrio</taxon>
    </lineage>
</organism>
<evidence type="ECO:0000313" key="6">
    <source>
        <dbReference type="Proteomes" id="UP000243374"/>
    </source>
</evidence>
<dbReference type="EMBL" id="FOSF01000065">
    <property type="protein sequence ID" value="SFK38768.1"/>
    <property type="molecule type" value="Genomic_DNA"/>
</dbReference>
<keyword evidence="6" id="KW-1185">Reference proteome</keyword>
<dbReference type="InterPro" id="IPR050555">
    <property type="entry name" value="Bact_Solute-Bind_Prot2"/>
</dbReference>
<feature type="domain" description="Periplasmic binding protein" evidence="4">
    <location>
        <begin position="27"/>
        <end position="296"/>
    </location>
</feature>
<evidence type="ECO:0000256" key="3">
    <source>
        <dbReference type="SAM" id="SignalP"/>
    </source>
</evidence>
<dbReference type="Pfam" id="PF13407">
    <property type="entry name" value="Peripla_BP_4"/>
    <property type="match status" value="1"/>
</dbReference>
<reference evidence="5 6" key="1">
    <citation type="submission" date="2016-10" db="EMBL/GenBank/DDBJ databases">
        <authorList>
            <person name="Varghese N."/>
            <person name="Submissions S."/>
        </authorList>
    </citation>
    <scope>NUCLEOTIDE SEQUENCE [LARGE SCALE GENOMIC DNA]</scope>
    <source>
        <strain evidence="5 6">22B</strain>
    </source>
</reference>
<comment type="subcellular location">
    <subcellularLocation>
        <location evidence="1">Periplasm</location>
    </subcellularLocation>
</comment>
<evidence type="ECO:0000256" key="2">
    <source>
        <dbReference type="ARBA" id="ARBA00007639"/>
    </source>
</evidence>
<gene>
    <name evidence="5" type="ORF">SAMN04487865_10652</name>
</gene>
<dbReference type="GO" id="GO:0030246">
    <property type="term" value="F:carbohydrate binding"/>
    <property type="evidence" value="ECO:0007669"/>
    <property type="project" value="TreeGrafter"/>
</dbReference>
<dbReference type="RefSeq" id="WP_074841538.1">
    <property type="nucleotide sequence ID" value="NZ_CP047056.1"/>
</dbReference>
<feature type="signal peptide" evidence="3">
    <location>
        <begin position="1"/>
        <end position="21"/>
    </location>
</feature>
<dbReference type="GO" id="GO:0055085">
    <property type="term" value="P:transmembrane transport"/>
    <property type="evidence" value="ECO:0007669"/>
    <property type="project" value="UniProtKB-ARBA"/>
</dbReference>
<name>A0A662ZBZ9_9GAMM</name>
<dbReference type="SUPFAM" id="SSF53822">
    <property type="entry name" value="Periplasmic binding protein-like I"/>
    <property type="match status" value="1"/>
</dbReference>
<dbReference type="InterPro" id="IPR028082">
    <property type="entry name" value="Peripla_BP_I"/>
</dbReference>